<dbReference type="AlphaFoldDB" id="A0A0F9LRU4"/>
<proteinExistence type="predicted"/>
<sequence length="372" mass="41557">MAVTIRIVVEDITVRLLTYESIELHRADSLGGSYTLQSTTNLVAGQFYYSIADATGDLNKWYKYRFHHSTGPVDSVFSDPFRVDGVTRLRSIQAAIAKYGAGIVVVNTGTDADKITTADHRVKTSLFRADRGKGTWLWPTSGNNDEVARIISATDPTAGTMAVLPVFGGNFANGEEVEWHWLADRTEWNNALNRGMARYWYVERVPIVGVANQEEYDLSVLPFLRDMEQIHDVRWYPTSGLDVDESFGVNGRWWRVREDVGVLTLQISPAIAATQTLYLETTRPMPSLYTDASAAPSIAAEELVAALTYDEVLAYLSAPGRGTINARDKWREARAAHASELHRLLVKHRPKPRQGSPKLPWPPVVPQPWSSR</sequence>
<evidence type="ECO:0000256" key="1">
    <source>
        <dbReference type="SAM" id="MobiDB-lite"/>
    </source>
</evidence>
<reference evidence="2" key="1">
    <citation type="journal article" date="2015" name="Nature">
        <title>Complex archaea that bridge the gap between prokaryotes and eukaryotes.</title>
        <authorList>
            <person name="Spang A."/>
            <person name="Saw J.H."/>
            <person name="Jorgensen S.L."/>
            <person name="Zaremba-Niedzwiedzka K."/>
            <person name="Martijn J."/>
            <person name="Lind A.E."/>
            <person name="van Eijk R."/>
            <person name="Schleper C."/>
            <person name="Guy L."/>
            <person name="Ettema T.J."/>
        </authorList>
    </citation>
    <scope>NUCLEOTIDE SEQUENCE</scope>
</reference>
<evidence type="ECO:0000313" key="2">
    <source>
        <dbReference type="EMBL" id="KKM96113.1"/>
    </source>
</evidence>
<comment type="caution">
    <text evidence="2">The sequence shown here is derived from an EMBL/GenBank/DDBJ whole genome shotgun (WGS) entry which is preliminary data.</text>
</comment>
<accession>A0A0F9LRU4</accession>
<dbReference type="EMBL" id="LAZR01005922">
    <property type="protein sequence ID" value="KKM96113.1"/>
    <property type="molecule type" value="Genomic_DNA"/>
</dbReference>
<protein>
    <submittedName>
        <fullName evidence="2">Uncharacterized protein</fullName>
    </submittedName>
</protein>
<feature type="region of interest" description="Disordered" evidence="1">
    <location>
        <begin position="347"/>
        <end position="372"/>
    </location>
</feature>
<gene>
    <name evidence="2" type="ORF">LCGC14_1181330</name>
</gene>
<name>A0A0F9LRU4_9ZZZZ</name>
<organism evidence="2">
    <name type="scientific">marine sediment metagenome</name>
    <dbReference type="NCBI Taxonomy" id="412755"/>
    <lineage>
        <taxon>unclassified sequences</taxon>
        <taxon>metagenomes</taxon>
        <taxon>ecological metagenomes</taxon>
    </lineage>
</organism>